<organism evidence="7 8">
    <name type="scientific">Cupriavidus lacunae</name>
    <dbReference type="NCBI Taxonomy" id="2666307"/>
    <lineage>
        <taxon>Bacteria</taxon>
        <taxon>Pseudomonadati</taxon>
        <taxon>Pseudomonadota</taxon>
        <taxon>Betaproteobacteria</taxon>
        <taxon>Burkholderiales</taxon>
        <taxon>Burkholderiaceae</taxon>
        <taxon>Cupriavidus</taxon>
    </lineage>
</organism>
<accession>A0A370NV66</accession>
<gene>
    <name evidence="7" type="ORF">DN412_15010</name>
</gene>
<reference evidence="8" key="1">
    <citation type="submission" date="2018-06" db="EMBL/GenBank/DDBJ databases">
        <authorList>
            <person name="Feng T."/>
            <person name="Jeon C.O."/>
        </authorList>
    </citation>
    <scope>NUCLEOTIDE SEQUENCE [LARGE SCALE GENOMIC DNA]</scope>
    <source>
        <strain evidence="8">S23</strain>
    </source>
</reference>
<keyword evidence="3 6" id="KW-0812">Transmembrane</keyword>
<protein>
    <submittedName>
        <fullName evidence="7">Uncharacterized protein</fullName>
    </submittedName>
</protein>
<dbReference type="InterPro" id="IPR036259">
    <property type="entry name" value="MFS_trans_sf"/>
</dbReference>
<dbReference type="PANTHER" id="PTHR43791">
    <property type="entry name" value="PERMEASE-RELATED"/>
    <property type="match status" value="1"/>
</dbReference>
<evidence type="ECO:0000256" key="6">
    <source>
        <dbReference type="SAM" id="Phobius"/>
    </source>
</evidence>
<evidence type="ECO:0000256" key="4">
    <source>
        <dbReference type="ARBA" id="ARBA00022989"/>
    </source>
</evidence>
<dbReference type="EMBL" id="QKWJ01000016">
    <property type="protein sequence ID" value="RDK09408.1"/>
    <property type="molecule type" value="Genomic_DNA"/>
</dbReference>
<keyword evidence="2" id="KW-0813">Transport</keyword>
<evidence type="ECO:0000256" key="2">
    <source>
        <dbReference type="ARBA" id="ARBA00022448"/>
    </source>
</evidence>
<dbReference type="GO" id="GO:0005886">
    <property type="term" value="C:plasma membrane"/>
    <property type="evidence" value="ECO:0007669"/>
    <property type="project" value="TreeGrafter"/>
</dbReference>
<sequence>MLEAIPAVVMGLLVYWVLDDRPEAAHWLSEREKALIRQDLQADAQGKTVVAKYQGSYAAFKDVRVYVAALVYSAIGAASALISLWTPTLIKRRTKQFCHSGIRLEPAPYIEVRSVN</sequence>
<keyword evidence="8" id="KW-1185">Reference proteome</keyword>
<dbReference type="AlphaFoldDB" id="A0A370NV66"/>
<evidence type="ECO:0000313" key="8">
    <source>
        <dbReference type="Proteomes" id="UP000255165"/>
    </source>
</evidence>
<comment type="caution">
    <text evidence="7">The sequence shown here is derived from an EMBL/GenBank/DDBJ whole genome shotgun (WGS) entry which is preliminary data.</text>
</comment>
<dbReference type="Proteomes" id="UP000255165">
    <property type="component" value="Unassembled WGS sequence"/>
</dbReference>
<evidence type="ECO:0000256" key="5">
    <source>
        <dbReference type="ARBA" id="ARBA00023136"/>
    </source>
</evidence>
<evidence type="ECO:0000313" key="7">
    <source>
        <dbReference type="EMBL" id="RDK09408.1"/>
    </source>
</evidence>
<proteinExistence type="predicted"/>
<keyword evidence="4 6" id="KW-1133">Transmembrane helix</keyword>
<evidence type="ECO:0000256" key="3">
    <source>
        <dbReference type="ARBA" id="ARBA00022692"/>
    </source>
</evidence>
<name>A0A370NV66_9BURK</name>
<dbReference type="GO" id="GO:0022857">
    <property type="term" value="F:transmembrane transporter activity"/>
    <property type="evidence" value="ECO:0007669"/>
    <property type="project" value="TreeGrafter"/>
</dbReference>
<comment type="subcellular location">
    <subcellularLocation>
        <location evidence="1">Membrane</location>
        <topology evidence="1">Multi-pass membrane protein</topology>
    </subcellularLocation>
</comment>
<evidence type="ECO:0000256" key="1">
    <source>
        <dbReference type="ARBA" id="ARBA00004141"/>
    </source>
</evidence>
<keyword evidence="5 6" id="KW-0472">Membrane</keyword>
<feature type="transmembrane region" description="Helical" evidence="6">
    <location>
        <begin position="65"/>
        <end position="85"/>
    </location>
</feature>
<dbReference type="SUPFAM" id="SSF103473">
    <property type="entry name" value="MFS general substrate transporter"/>
    <property type="match status" value="1"/>
</dbReference>
<dbReference type="PANTHER" id="PTHR43791:SF36">
    <property type="entry name" value="TRANSPORTER, PUTATIVE (AFU_ORTHOLOGUE AFUA_6G08340)-RELATED"/>
    <property type="match status" value="1"/>
</dbReference>